<keyword evidence="3" id="KW-1185">Reference proteome</keyword>
<gene>
    <name evidence="2" type="ORF">K0M31_011504</name>
</gene>
<dbReference type="EMBL" id="JAHYIQ010000003">
    <property type="protein sequence ID" value="KAK1133710.1"/>
    <property type="molecule type" value="Genomic_DNA"/>
</dbReference>
<name>A0AA40G9P1_9HYME</name>
<feature type="region of interest" description="Disordered" evidence="1">
    <location>
        <begin position="1"/>
        <end position="21"/>
    </location>
</feature>
<comment type="caution">
    <text evidence="2">The sequence shown here is derived from an EMBL/GenBank/DDBJ whole genome shotgun (WGS) entry which is preliminary data.</text>
</comment>
<organism evidence="2 3">
    <name type="scientific">Melipona bicolor</name>
    <dbReference type="NCBI Taxonomy" id="60889"/>
    <lineage>
        <taxon>Eukaryota</taxon>
        <taxon>Metazoa</taxon>
        <taxon>Ecdysozoa</taxon>
        <taxon>Arthropoda</taxon>
        <taxon>Hexapoda</taxon>
        <taxon>Insecta</taxon>
        <taxon>Pterygota</taxon>
        <taxon>Neoptera</taxon>
        <taxon>Endopterygota</taxon>
        <taxon>Hymenoptera</taxon>
        <taxon>Apocrita</taxon>
        <taxon>Aculeata</taxon>
        <taxon>Apoidea</taxon>
        <taxon>Anthophila</taxon>
        <taxon>Apidae</taxon>
        <taxon>Melipona</taxon>
    </lineage>
</organism>
<evidence type="ECO:0000256" key="1">
    <source>
        <dbReference type="SAM" id="MobiDB-lite"/>
    </source>
</evidence>
<dbReference type="AlphaFoldDB" id="A0AA40G9P1"/>
<accession>A0AA40G9P1</accession>
<evidence type="ECO:0000313" key="2">
    <source>
        <dbReference type="EMBL" id="KAK1133710.1"/>
    </source>
</evidence>
<reference evidence="2" key="1">
    <citation type="submission" date="2021-10" db="EMBL/GenBank/DDBJ databases">
        <title>Melipona bicolor Genome sequencing and assembly.</title>
        <authorList>
            <person name="Araujo N.S."/>
            <person name="Arias M.C."/>
        </authorList>
    </citation>
    <scope>NUCLEOTIDE SEQUENCE</scope>
    <source>
        <strain evidence="2">USP_2M_L1-L4_2017</strain>
        <tissue evidence="2">Whole body</tissue>
    </source>
</reference>
<proteinExistence type="predicted"/>
<sequence length="54" mass="5965">MEKTKKPPRLGEGVGGLDEGETEDAVNYAVVMEAVVRKRVQTEDKTSYRLRGLG</sequence>
<dbReference type="Proteomes" id="UP001177670">
    <property type="component" value="Unassembled WGS sequence"/>
</dbReference>
<protein>
    <submittedName>
        <fullName evidence="2">Uncharacterized protein</fullName>
    </submittedName>
</protein>
<evidence type="ECO:0000313" key="3">
    <source>
        <dbReference type="Proteomes" id="UP001177670"/>
    </source>
</evidence>